<protein>
    <recommendedName>
        <fullName evidence="3">Copia protein</fullName>
    </recommendedName>
</protein>
<proteinExistence type="predicted"/>
<dbReference type="PANTHER" id="PTHR11439:SF499">
    <property type="entry name" value="PPC DOMAIN-CONTAINING PROTEIN"/>
    <property type="match status" value="1"/>
</dbReference>
<dbReference type="AlphaFoldDB" id="A0AAF0R1Q5"/>
<evidence type="ECO:0000313" key="1">
    <source>
        <dbReference type="EMBL" id="WMV34634.1"/>
    </source>
</evidence>
<dbReference type="Proteomes" id="UP001234989">
    <property type="component" value="Chromosome 6"/>
</dbReference>
<sequence>MLKEVGIEVQLPIQVYSDSKAAIQIAANPVYHQRTKHIEIDCHFIREMIQQGSIKVNYIPTKEQPVDILTKGLSRSQHEYLLSKLGVLNIFAPPSLKGSNETSSK</sequence>
<dbReference type="EMBL" id="CP133617">
    <property type="protein sequence ID" value="WMV34634.1"/>
    <property type="molecule type" value="Genomic_DNA"/>
</dbReference>
<name>A0AAF0R1Q5_SOLVR</name>
<evidence type="ECO:0008006" key="3">
    <source>
        <dbReference type="Google" id="ProtNLM"/>
    </source>
</evidence>
<organism evidence="1 2">
    <name type="scientific">Solanum verrucosum</name>
    <dbReference type="NCBI Taxonomy" id="315347"/>
    <lineage>
        <taxon>Eukaryota</taxon>
        <taxon>Viridiplantae</taxon>
        <taxon>Streptophyta</taxon>
        <taxon>Embryophyta</taxon>
        <taxon>Tracheophyta</taxon>
        <taxon>Spermatophyta</taxon>
        <taxon>Magnoliopsida</taxon>
        <taxon>eudicotyledons</taxon>
        <taxon>Gunneridae</taxon>
        <taxon>Pentapetalae</taxon>
        <taxon>asterids</taxon>
        <taxon>lamiids</taxon>
        <taxon>Solanales</taxon>
        <taxon>Solanaceae</taxon>
        <taxon>Solanoideae</taxon>
        <taxon>Solaneae</taxon>
        <taxon>Solanum</taxon>
    </lineage>
</organism>
<dbReference type="CDD" id="cd09272">
    <property type="entry name" value="RNase_HI_RT_Ty1"/>
    <property type="match status" value="1"/>
</dbReference>
<reference evidence="1" key="1">
    <citation type="submission" date="2023-08" db="EMBL/GenBank/DDBJ databases">
        <title>A de novo genome assembly of Solanum verrucosum Schlechtendal, a Mexican diploid species geographically isolated from the other diploid A-genome species in potato relatives.</title>
        <authorList>
            <person name="Hosaka K."/>
        </authorList>
    </citation>
    <scope>NUCLEOTIDE SEQUENCE</scope>
    <source>
        <tissue evidence="1">Young leaves</tissue>
    </source>
</reference>
<evidence type="ECO:0000313" key="2">
    <source>
        <dbReference type="Proteomes" id="UP001234989"/>
    </source>
</evidence>
<accession>A0AAF0R1Q5</accession>
<keyword evidence="2" id="KW-1185">Reference proteome</keyword>
<gene>
    <name evidence="1" type="ORF">MTR67_028019</name>
</gene>
<dbReference type="PANTHER" id="PTHR11439">
    <property type="entry name" value="GAG-POL-RELATED RETROTRANSPOSON"/>
    <property type="match status" value="1"/>
</dbReference>